<dbReference type="InterPro" id="IPR000845">
    <property type="entry name" value="Nucleoside_phosphorylase_d"/>
</dbReference>
<feature type="chain" id="PRO_5014669009" evidence="1">
    <location>
        <begin position="25"/>
        <end position="304"/>
    </location>
</feature>
<name>A0A2K9MD36_9RHOB</name>
<dbReference type="AlphaFoldDB" id="A0A2K9MD36"/>
<dbReference type="CDD" id="cd09008">
    <property type="entry name" value="MTAN"/>
    <property type="match status" value="1"/>
</dbReference>
<dbReference type="SUPFAM" id="SSF53167">
    <property type="entry name" value="Purine and uridine phosphorylases"/>
    <property type="match status" value="1"/>
</dbReference>
<reference evidence="4" key="1">
    <citation type="submission" date="2017-12" db="EMBL/GenBank/DDBJ databases">
        <title>Genomic analysis of Paracoccus sp. CBA4604.</title>
        <authorList>
            <person name="Roh S.W."/>
            <person name="Kim J.Y."/>
            <person name="Kim J.S."/>
        </authorList>
    </citation>
    <scope>NUCLEOTIDE SEQUENCE [LARGE SCALE GENOMIC DNA]</scope>
    <source>
        <strain evidence="4">CBA4604</strain>
    </source>
</reference>
<dbReference type="EMBL" id="CP025583">
    <property type="protein sequence ID" value="AUM72946.1"/>
    <property type="molecule type" value="Genomic_DNA"/>
</dbReference>
<accession>A0A2K9MD36</accession>
<organism evidence="3 4">
    <name type="scientific">Paracoccus jeotgali</name>
    <dbReference type="NCBI Taxonomy" id="2065379"/>
    <lineage>
        <taxon>Bacteria</taxon>
        <taxon>Pseudomonadati</taxon>
        <taxon>Pseudomonadota</taxon>
        <taxon>Alphaproteobacteria</taxon>
        <taxon>Rhodobacterales</taxon>
        <taxon>Paracoccaceae</taxon>
        <taxon>Paracoccus</taxon>
    </lineage>
</organism>
<dbReference type="OrthoDB" id="6677713at2"/>
<protein>
    <submittedName>
        <fullName evidence="3">Phosphorylase</fullName>
    </submittedName>
</protein>
<evidence type="ECO:0000259" key="2">
    <source>
        <dbReference type="Pfam" id="PF01048"/>
    </source>
</evidence>
<dbReference type="GO" id="GO:0009116">
    <property type="term" value="P:nucleoside metabolic process"/>
    <property type="evidence" value="ECO:0007669"/>
    <property type="project" value="InterPro"/>
</dbReference>
<dbReference type="GO" id="GO:0003824">
    <property type="term" value="F:catalytic activity"/>
    <property type="evidence" value="ECO:0007669"/>
    <property type="project" value="InterPro"/>
</dbReference>
<dbReference type="InterPro" id="IPR035994">
    <property type="entry name" value="Nucleoside_phosphorylase_sf"/>
</dbReference>
<dbReference type="Pfam" id="PF01048">
    <property type="entry name" value="PNP_UDP_1"/>
    <property type="match status" value="1"/>
</dbReference>
<keyword evidence="1" id="KW-0732">Signal</keyword>
<dbReference type="RefSeq" id="WP_101498331.1">
    <property type="nucleotide sequence ID" value="NZ_CP025583.1"/>
</dbReference>
<feature type="signal peptide" evidence="1">
    <location>
        <begin position="1"/>
        <end position="24"/>
    </location>
</feature>
<dbReference type="PANTHER" id="PTHR21234:SF42">
    <property type="entry name" value="PHOSPHORYLASE SUPERFAMILY PROTEIN"/>
    <property type="match status" value="1"/>
</dbReference>
<dbReference type="PANTHER" id="PTHR21234">
    <property type="entry name" value="PURINE NUCLEOSIDE PHOSPHORYLASE"/>
    <property type="match status" value="1"/>
</dbReference>
<sequence length="304" mass="32524">MDAFKPTCIAASLAACLAGTPVLAQVIDETPRLAVMSAFDPEWAVLQDGVQDAETHAINGSPFVTGKLEGQDVVLVLSGVSMVNAAMNTQIALDRFRVEGIIFSGIAGGVDPELTIGDVVIPEQWGEYLDAIMARETADGFSIPPWMSSNFEPMGMRHVRNQTVLREGLDEPETRFWFPVDEDLLETAREVATDLSLEKCASEGDCLSKAPRIVVGGNGVSGAAFVDNADLREWAFDTFDASVLDMESAAVAHVAWANNVPFIAFRSLSDLAGGGEGENEMSTFMGLAARNSAEVMRSFLAALK</sequence>
<dbReference type="Gene3D" id="3.40.50.1580">
    <property type="entry name" value="Nucleoside phosphorylase domain"/>
    <property type="match status" value="1"/>
</dbReference>
<proteinExistence type="predicted"/>
<dbReference type="Proteomes" id="UP000234882">
    <property type="component" value="Chromosome"/>
</dbReference>
<gene>
    <name evidence="3" type="ORF">CYR75_00270</name>
</gene>
<feature type="domain" description="Nucleoside phosphorylase" evidence="2">
    <location>
        <begin position="34"/>
        <end position="300"/>
    </location>
</feature>
<evidence type="ECO:0000313" key="4">
    <source>
        <dbReference type="Proteomes" id="UP000234882"/>
    </source>
</evidence>
<evidence type="ECO:0000313" key="3">
    <source>
        <dbReference type="EMBL" id="AUM72946.1"/>
    </source>
</evidence>
<keyword evidence="4" id="KW-1185">Reference proteome</keyword>
<dbReference type="PROSITE" id="PS51257">
    <property type="entry name" value="PROKAR_LIPOPROTEIN"/>
    <property type="match status" value="1"/>
</dbReference>
<evidence type="ECO:0000256" key="1">
    <source>
        <dbReference type="SAM" id="SignalP"/>
    </source>
</evidence>
<dbReference type="KEGG" id="paru:CYR75_00270"/>